<dbReference type="InterPro" id="IPR036412">
    <property type="entry name" value="HAD-like_sf"/>
</dbReference>
<dbReference type="InterPro" id="IPR023214">
    <property type="entry name" value="HAD_sf"/>
</dbReference>
<dbReference type="EMBL" id="FNHE01000017">
    <property type="protein sequence ID" value="SDN34270.1"/>
    <property type="molecule type" value="Genomic_DNA"/>
</dbReference>
<dbReference type="STRING" id="1137991.SAMN05660642_04610"/>
<reference evidence="2" key="1">
    <citation type="submission" date="2016-10" db="EMBL/GenBank/DDBJ databases">
        <authorList>
            <person name="Varghese N."/>
            <person name="Submissions S."/>
        </authorList>
    </citation>
    <scope>NUCLEOTIDE SEQUENCE [LARGE SCALE GENOMIC DNA]</scope>
    <source>
        <strain evidence="2">DSM 45419</strain>
    </source>
</reference>
<name>A0A1H0AL61_9ACTN</name>
<gene>
    <name evidence="1" type="ORF">SAMN05660642_04610</name>
</gene>
<dbReference type="RefSeq" id="WP_091223812.1">
    <property type="nucleotide sequence ID" value="NZ_FNHE01000017.1"/>
</dbReference>
<proteinExistence type="predicted"/>
<sequence>MSLRAAVARPDPEVSAAVCSALGLPPHRCVFVDDQQVDVDAAARVGLRAHLYRGPGEPAALLQHGSG</sequence>
<evidence type="ECO:0000313" key="2">
    <source>
        <dbReference type="Proteomes" id="UP000198680"/>
    </source>
</evidence>
<dbReference type="Gene3D" id="3.40.50.1000">
    <property type="entry name" value="HAD superfamily/HAD-like"/>
    <property type="match status" value="1"/>
</dbReference>
<dbReference type="AlphaFoldDB" id="A0A1H0AL61"/>
<organism evidence="1 2">
    <name type="scientific">Geodermatophilus siccatus</name>
    <dbReference type="NCBI Taxonomy" id="1137991"/>
    <lineage>
        <taxon>Bacteria</taxon>
        <taxon>Bacillati</taxon>
        <taxon>Actinomycetota</taxon>
        <taxon>Actinomycetes</taxon>
        <taxon>Geodermatophilales</taxon>
        <taxon>Geodermatophilaceae</taxon>
        <taxon>Geodermatophilus</taxon>
    </lineage>
</organism>
<dbReference type="Proteomes" id="UP000198680">
    <property type="component" value="Unassembled WGS sequence"/>
</dbReference>
<dbReference type="SUPFAM" id="SSF56784">
    <property type="entry name" value="HAD-like"/>
    <property type="match status" value="1"/>
</dbReference>
<dbReference type="NCBIfam" id="TIGR01509">
    <property type="entry name" value="HAD-SF-IA-v3"/>
    <property type="match status" value="1"/>
</dbReference>
<accession>A0A1H0AL61</accession>
<dbReference type="Pfam" id="PF00702">
    <property type="entry name" value="Hydrolase"/>
    <property type="match status" value="1"/>
</dbReference>
<dbReference type="OrthoDB" id="9797415at2"/>
<dbReference type="InterPro" id="IPR006439">
    <property type="entry name" value="HAD-SF_hydro_IA"/>
</dbReference>
<keyword evidence="2" id="KW-1185">Reference proteome</keyword>
<evidence type="ECO:0000313" key="1">
    <source>
        <dbReference type="EMBL" id="SDN34270.1"/>
    </source>
</evidence>
<protein>
    <submittedName>
        <fullName evidence="1">Haloacid dehalogenase superfamily, subfamily IA, variant 3 with third motif having DD or ED</fullName>
    </submittedName>
</protein>